<gene>
    <name evidence="1" type="ORF">COLO4_16283</name>
</gene>
<keyword evidence="2" id="KW-1185">Reference proteome</keyword>
<dbReference type="STRING" id="93759.A0A1R3JII1"/>
<organism evidence="1 2">
    <name type="scientific">Corchorus olitorius</name>
    <dbReference type="NCBI Taxonomy" id="93759"/>
    <lineage>
        <taxon>Eukaryota</taxon>
        <taxon>Viridiplantae</taxon>
        <taxon>Streptophyta</taxon>
        <taxon>Embryophyta</taxon>
        <taxon>Tracheophyta</taxon>
        <taxon>Spermatophyta</taxon>
        <taxon>Magnoliopsida</taxon>
        <taxon>eudicotyledons</taxon>
        <taxon>Gunneridae</taxon>
        <taxon>Pentapetalae</taxon>
        <taxon>rosids</taxon>
        <taxon>malvids</taxon>
        <taxon>Malvales</taxon>
        <taxon>Malvaceae</taxon>
        <taxon>Grewioideae</taxon>
        <taxon>Apeibeae</taxon>
        <taxon>Corchorus</taxon>
    </lineage>
</organism>
<evidence type="ECO:0000313" key="2">
    <source>
        <dbReference type="Proteomes" id="UP000187203"/>
    </source>
</evidence>
<dbReference type="Proteomes" id="UP000187203">
    <property type="component" value="Unassembled WGS sequence"/>
</dbReference>
<dbReference type="Gene3D" id="3.40.50.720">
    <property type="entry name" value="NAD(P)-binding Rossmann-like Domain"/>
    <property type="match status" value="1"/>
</dbReference>
<reference evidence="2" key="1">
    <citation type="submission" date="2013-09" db="EMBL/GenBank/DDBJ databases">
        <title>Corchorus olitorius genome sequencing.</title>
        <authorList>
            <person name="Alam M."/>
            <person name="Haque M.S."/>
            <person name="Islam M.S."/>
            <person name="Emdad E.M."/>
            <person name="Islam M.M."/>
            <person name="Ahmed B."/>
            <person name="Halim A."/>
            <person name="Hossen Q.M.M."/>
            <person name="Hossain M.Z."/>
            <person name="Ahmed R."/>
            <person name="Khan M.M."/>
            <person name="Islam R."/>
            <person name="Rashid M.M."/>
            <person name="Khan S.A."/>
            <person name="Rahman M.S."/>
            <person name="Alam M."/>
            <person name="Yahiya A.S."/>
            <person name="Khan M.S."/>
            <person name="Azam M.S."/>
            <person name="Haque T."/>
            <person name="Lashkar M.Z.H."/>
            <person name="Akhand A.I."/>
            <person name="Morshed G."/>
            <person name="Roy S."/>
            <person name="Uddin K.S."/>
            <person name="Rabeya T."/>
            <person name="Hossain A.S."/>
            <person name="Chowdhury A."/>
            <person name="Snigdha A.R."/>
            <person name="Mortoza M.S."/>
            <person name="Matin S.A."/>
            <person name="Hoque S.M.E."/>
            <person name="Islam M.K."/>
            <person name="Roy D.K."/>
            <person name="Haider R."/>
            <person name="Moosa M.M."/>
            <person name="Elias S.M."/>
            <person name="Hasan A.M."/>
            <person name="Jahan S."/>
            <person name="Shafiuddin M."/>
            <person name="Mahmood N."/>
            <person name="Shommy N.S."/>
        </authorList>
    </citation>
    <scope>NUCLEOTIDE SEQUENCE [LARGE SCALE GENOMIC DNA]</scope>
    <source>
        <strain evidence="2">cv. O-4</strain>
    </source>
</reference>
<evidence type="ECO:0000313" key="1">
    <source>
        <dbReference type="EMBL" id="OMO94575.1"/>
    </source>
</evidence>
<dbReference type="PANTHER" id="PTHR48476">
    <property type="entry name" value="SHORT-CHAIN DEHYDROGENASE TIC 32, CHLOROPLASTIC-LIKE"/>
    <property type="match status" value="1"/>
</dbReference>
<dbReference type="PANTHER" id="PTHR48476:SF1">
    <property type="entry name" value="SHORT-CHAIN DEHYDROGENASE TIC 32, CHLOROPLASTIC-LIKE"/>
    <property type="match status" value="1"/>
</dbReference>
<sequence>MGTFVNWRNGSHDMDAGREVFETIVKRNPNAKVEAMQLDLSSLASLRKFAVDFKPSGLPLNILINQRLNIGISNWCSIDAPVSAVDSFSFNGDEEKADNHQSYVERKHQFPAMVAVLRCAANLSYLYALGDETIAFIPIDKDMSTDMSCLMDASSSIASHQTVVHSMSCDPTGECGICK</sequence>
<proteinExistence type="predicted"/>
<name>A0A1R3JII1_9ROSI</name>
<dbReference type="InterPro" id="IPR055280">
    <property type="entry name" value="TIC32"/>
</dbReference>
<comment type="caution">
    <text evidence="1">The sequence shown here is derived from an EMBL/GenBank/DDBJ whole genome shotgun (WGS) entry which is preliminary data.</text>
</comment>
<protein>
    <submittedName>
        <fullName evidence="1">Uncharacterized protein</fullName>
    </submittedName>
</protein>
<dbReference type="OrthoDB" id="191139at2759"/>
<accession>A0A1R3JII1</accession>
<dbReference type="EMBL" id="AWUE01015997">
    <property type="protein sequence ID" value="OMO94575.1"/>
    <property type="molecule type" value="Genomic_DNA"/>
</dbReference>
<dbReference type="AlphaFoldDB" id="A0A1R3JII1"/>